<dbReference type="InterPro" id="IPR006026">
    <property type="entry name" value="Peptidase_Metallo"/>
</dbReference>
<evidence type="ECO:0000256" key="12">
    <source>
        <dbReference type="SAM" id="SignalP"/>
    </source>
</evidence>
<evidence type="ECO:0000256" key="10">
    <source>
        <dbReference type="PIRSR" id="PIRSR621190-1"/>
    </source>
</evidence>
<sequence length="301" mass="33413">MSVIKLSSLIVFILVLLPILFARTLTSDNLHSKKPKAFDFLKNLQGCRKGETITGVHELKHYLEKFGYLSDHVDNDHFDEFLESALKKYQTNYHLNTTGTLDAETVEKMEKPRCGIPDIVNGTSMMQPGKKKHHNSTKLHTVAHYTFFSGNPKWTHHLTYAFDSTNRAVLAPIFVKVFAKWSAVSPFSFAEITDYNAADIKIGVHSRDHGDGYPFDGPGGVLAHAYPPSDGRLHIDADEKWSIGALAGYIDLQSVVLHEVGHILGLGHSADEGALMYPSMGRGISKDISQDDIQGIHALYP</sequence>
<feature type="binding site" evidence="11">
    <location>
        <position position="199"/>
    </location>
    <ligand>
        <name>Ca(2+)</name>
        <dbReference type="ChEBI" id="CHEBI:29108"/>
        <label>2</label>
    </ligand>
</feature>
<dbReference type="STRING" id="218851.A0A2G5EIM9"/>
<feature type="binding site" evidence="11">
    <location>
        <position position="262"/>
    </location>
    <ligand>
        <name>Zn(2+)</name>
        <dbReference type="ChEBI" id="CHEBI:29105"/>
        <label>2</label>
        <note>catalytic</note>
    </ligand>
</feature>
<dbReference type="PROSITE" id="PS00546">
    <property type="entry name" value="CYSTEINE_SWITCH"/>
    <property type="match status" value="1"/>
</dbReference>
<evidence type="ECO:0000256" key="8">
    <source>
        <dbReference type="ARBA" id="ARBA00023145"/>
    </source>
</evidence>
<feature type="binding site" evidence="11">
    <location>
        <position position="258"/>
    </location>
    <ligand>
        <name>Zn(2+)</name>
        <dbReference type="ChEBI" id="CHEBI:29105"/>
        <label>2</label>
        <note>catalytic</note>
    </ligand>
</feature>
<evidence type="ECO:0000256" key="5">
    <source>
        <dbReference type="ARBA" id="ARBA00022801"/>
    </source>
</evidence>
<keyword evidence="5" id="KW-0378">Hydrolase</keyword>
<feature type="binding site" evidence="11">
    <location>
        <position position="236"/>
    </location>
    <ligand>
        <name>Ca(2+)</name>
        <dbReference type="ChEBI" id="CHEBI:29108"/>
        <label>3</label>
    </ligand>
</feature>
<evidence type="ECO:0000256" key="1">
    <source>
        <dbReference type="ARBA" id="ARBA00009614"/>
    </source>
</evidence>
<dbReference type="AlphaFoldDB" id="A0A2G5EIM9"/>
<feature type="binding site" evidence="11">
    <location>
        <position position="211"/>
    </location>
    <ligand>
        <name>Zn(2+)</name>
        <dbReference type="ChEBI" id="CHEBI:29105"/>
        <label>1</label>
    </ligand>
</feature>
<dbReference type="OrthoDB" id="406838at2759"/>
<feature type="chain" id="PRO_5013572821" description="Peptidase metallopeptidase domain-containing protein" evidence="12">
    <location>
        <begin position="23"/>
        <end position="301"/>
    </location>
</feature>
<dbReference type="Proteomes" id="UP000230069">
    <property type="component" value="Unassembled WGS sequence"/>
</dbReference>
<feature type="domain" description="Peptidase metallopeptidase" evidence="13">
    <location>
        <begin position="150"/>
        <end position="301"/>
    </location>
</feature>
<comment type="similarity">
    <text evidence="1">Belongs to the peptidase M10A family. Matrix metalloproteinases (MMPs) subfamily.</text>
</comment>
<evidence type="ECO:0000256" key="9">
    <source>
        <dbReference type="ARBA" id="ARBA00023180"/>
    </source>
</evidence>
<feature type="active site" evidence="10">
    <location>
        <position position="259"/>
    </location>
</feature>
<dbReference type="InterPro" id="IPR021158">
    <property type="entry name" value="Pept_M10A_Zn_BS"/>
</dbReference>
<feature type="binding site" evidence="11">
    <location>
        <position position="216"/>
    </location>
    <ligand>
        <name>Ca(2+)</name>
        <dbReference type="ChEBI" id="CHEBI:29108"/>
        <label>3</label>
    </ligand>
</feature>
<dbReference type="GO" id="GO:0008270">
    <property type="term" value="F:zinc ion binding"/>
    <property type="evidence" value="ECO:0007669"/>
    <property type="project" value="InterPro"/>
</dbReference>
<keyword evidence="2" id="KW-0645">Protease</keyword>
<comment type="cofactor">
    <cofactor evidence="11">
        <name>Ca(2+)</name>
        <dbReference type="ChEBI" id="CHEBI:29108"/>
    </cofactor>
    <text evidence="11">Can bind about 5 Ca(2+) ions per subunit.</text>
</comment>
<protein>
    <recommendedName>
        <fullName evidence="13">Peptidase metallopeptidase domain-containing protein</fullName>
    </recommendedName>
</protein>
<evidence type="ECO:0000256" key="4">
    <source>
        <dbReference type="ARBA" id="ARBA00022729"/>
    </source>
</evidence>
<keyword evidence="3 11" id="KW-0479">Metal-binding</keyword>
<proteinExistence type="inferred from homology"/>
<keyword evidence="15" id="KW-1185">Reference proteome</keyword>
<feature type="signal peptide" evidence="12">
    <location>
        <begin position="1"/>
        <end position="22"/>
    </location>
</feature>
<feature type="binding site" evidence="11">
    <location>
        <position position="239"/>
    </location>
    <ligand>
        <name>Ca(2+)</name>
        <dbReference type="ChEBI" id="CHEBI:29108"/>
        <label>3</label>
    </ligand>
</feature>
<evidence type="ECO:0000313" key="15">
    <source>
        <dbReference type="Proteomes" id="UP000230069"/>
    </source>
</evidence>
<dbReference type="Pfam" id="PF00413">
    <property type="entry name" value="Peptidase_M10"/>
    <property type="match status" value="1"/>
</dbReference>
<dbReference type="InterPro" id="IPR024079">
    <property type="entry name" value="MetalloPept_cat_dom_sf"/>
</dbReference>
<dbReference type="GO" id="GO:0031012">
    <property type="term" value="C:extracellular matrix"/>
    <property type="evidence" value="ECO:0007669"/>
    <property type="project" value="InterPro"/>
</dbReference>
<dbReference type="FunFam" id="3.40.390.10:FF:000018">
    <property type="entry name" value="Metalloendoproteinase 1"/>
    <property type="match status" value="1"/>
</dbReference>
<organism evidence="14 15">
    <name type="scientific">Aquilegia coerulea</name>
    <name type="common">Rocky mountain columbine</name>
    <dbReference type="NCBI Taxonomy" id="218851"/>
    <lineage>
        <taxon>Eukaryota</taxon>
        <taxon>Viridiplantae</taxon>
        <taxon>Streptophyta</taxon>
        <taxon>Embryophyta</taxon>
        <taxon>Tracheophyta</taxon>
        <taxon>Spermatophyta</taxon>
        <taxon>Magnoliopsida</taxon>
        <taxon>Ranunculales</taxon>
        <taxon>Ranunculaceae</taxon>
        <taxon>Thalictroideae</taxon>
        <taxon>Aquilegia</taxon>
    </lineage>
</organism>
<feature type="binding site" evidence="11">
    <location>
        <position position="224"/>
    </location>
    <ligand>
        <name>Zn(2+)</name>
        <dbReference type="ChEBI" id="CHEBI:29105"/>
        <label>1</label>
    </ligand>
</feature>
<feature type="binding site" evidence="11">
    <location>
        <position position="239"/>
    </location>
    <ligand>
        <name>Ca(2+)</name>
        <dbReference type="ChEBI" id="CHEBI:29108"/>
        <label>1</label>
    </ligand>
</feature>
<evidence type="ECO:0000256" key="6">
    <source>
        <dbReference type="ARBA" id="ARBA00022833"/>
    </source>
</evidence>
<evidence type="ECO:0000259" key="13">
    <source>
        <dbReference type="SMART" id="SM00235"/>
    </source>
</evidence>
<feature type="binding site" evidence="11">
    <location>
        <position position="209"/>
    </location>
    <ligand>
        <name>Zn(2+)</name>
        <dbReference type="ChEBI" id="CHEBI:29105"/>
        <label>1</label>
    </ligand>
</feature>
<dbReference type="Gene3D" id="3.40.390.10">
    <property type="entry name" value="Collagenase (Catalytic Domain)"/>
    <property type="match status" value="1"/>
</dbReference>
<evidence type="ECO:0000256" key="7">
    <source>
        <dbReference type="ARBA" id="ARBA00023049"/>
    </source>
</evidence>
<dbReference type="InterPro" id="IPR001818">
    <property type="entry name" value="Pept_M10_metallopeptidase"/>
</dbReference>
<evidence type="ECO:0000256" key="2">
    <source>
        <dbReference type="ARBA" id="ARBA00022670"/>
    </source>
</evidence>
<dbReference type="PANTHER" id="PTHR10201">
    <property type="entry name" value="MATRIX METALLOPROTEINASE"/>
    <property type="match status" value="1"/>
</dbReference>
<accession>A0A2G5EIM9</accession>
<evidence type="ECO:0000256" key="3">
    <source>
        <dbReference type="ARBA" id="ARBA00022723"/>
    </source>
</evidence>
<feature type="binding site" evidence="11">
    <location>
        <position position="217"/>
    </location>
    <ligand>
        <name>Ca(2+)</name>
        <dbReference type="ChEBI" id="CHEBI:29108"/>
        <label>3</label>
    </ligand>
</feature>
<keyword evidence="7" id="KW-0482">Metalloprotease</keyword>
<dbReference type="GO" id="GO:0006508">
    <property type="term" value="P:proteolysis"/>
    <property type="evidence" value="ECO:0007669"/>
    <property type="project" value="UniProtKB-KW"/>
</dbReference>
<gene>
    <name evidence="14" type="ORF">AQUCO_00700113v1</name>
</gene>
<reference evidence="14 15" key="1">
    <citation type="submission" date="2017-09" db="EMBL/GenBank/DDBJ databases">
        <title>WGS assembly of Aquilegia coerulea Goldsmith.</title>
        <authorList>
            <person name="Hodges S."/>
            <person name="Kramer E."/>
            <person name="Nordborg M."/>
            <person name="Tomkins J."/>
            <person name="Borevitz J."/>
            <person name="Derieg N."/>
            <person name="Yan J."/>
            <person name="Mihaltcheva S."/>
            <person name="Hayes R.D."/>
            <person name="Rokhsar D."/>
        </authorList>
    </citation>
    <scope>NUCLEOTIDE SEQUENCE [LARGE SCALE GENOMIC DNA]</scope>
    <source>
        <strain evidence="15">cv. Goldsmith</strain>
    </source>
</reference>
<dbReference type="InParanoid" id="A0A2G5EIM9"/>
<dbReference type="GO" id="GO:0030198">
    <property type="term" value="P:extracellular matrix organization"/>
    <property type="evidence" value="ECO:0007669"/>
    <property type="project" value="TreeGrafter"/>
</dbReference>
<dbReference type="SUPFAM" id="SSF47090">
    <property type="entry name" value="PGBD-like"/>
    <property type="match status" value="1"/>
</dbReference>
<dbReference type="SMART" id="SM00235">
    <property type="entry name" value="ZnMc"/>
    <property type="match status" value="1"/>
</dbReference>
<keyword evidence="8" id="KW-0865">Zymogen</keyword>
<evidence type="ECO:0000256" key="11">
    <source>
        <dbReference type="PIRSR" id="PIRSR621190-2"/>
    </source>
</evidence>
<comment type="cofactor">
    <cofactor evidence="11">
        <name>Zn(2+)</name>
        <dbReference type="ChEBI" id="CHEBI:29105"/>
    </cofactor>
    <text evidence="11">Binds 2 Zn(2+) ions per subunit.</text>
</comment>
<keyword evidence="9" id="KW-0325">Glycoprotein</keyword>
<name>A0A2G5EIM9_AQUCA</name>
<dbReference type="EMBL" id="KZ305024">
    <property type="protein sequence ID" value="PIA55580.1"/>
    <property type="molecule type" value="Genomic_DNA"/>
</dbReference>
<dbReference type="PRINTS" id="PR00138">
    <property type="entry name" value="MATRIXIN"/>
</dbReference>
<feature type="binding site" evidence="11">
    <location>
        <position position="276"/>
    </location>
    <ligand>
        <name>Zn(2+)</name>
        <dbReference type="ChEBI" id="CHEBI:29105"/>
        <label>2</label>
        <note>catalytic</note>
    </ligand>
</feature>
<dbReference type="Pfam" id="PF01471">
    <property type="entry name" value="PG_binding_1"/>
    <property type="match status" value="1"/>
</dbReference>
<feature type="binding site" description="in inhibited form" evidence="11">
    <location>
        <position position="114"/>
    </location>
    <ligand>
        <name>Zn(2+)</name>
        <dbReference type="ChEBI" id="CHEBI:29105"/>
        <label>2</label>
        <note>catalytic</note>
    </ligand>
</feature>
<keyword evidence="4 12" id="KW-0732">Signal</keyword>
<feature type="binding site" evidence="11">
    <location>
        <position position="234"/>
    </location>
    <ligand>
        <name>Zn(2+)</name>
        <dbReference type="ChEBI" id="CHEBI:29105"/>
        <label>1</label>
    </ligand>
</feature>
<evidence type="ECO:0000313" key="14">
    <source>
        <dbReference type="EMBL" id="PIA55580.1"/>
    </source>
</evidence>
<dbReference type="PANTHER" id="PTHR10201:SF213">
    <property type="entry name" value="METALLOENDOPROTEINASE 2-MMP-LIKE"/>
    <property type="match status" value="1"/>
</dbReference>
<dbReference type="GO" id="GO:0030574">
    <property type="term" value="P:collagen catabolic process"/>
    <property type="evidence" value="ECO:0007669"/>
    <property type="project" value="TreeGrafter"/>
</dbReference>
<dbReference type="InterPro" id="IPR036365">
    <property type="entry name" value="PGBD-like_sf"/>
</dbReference>
<dbReference type="InterPro" id="IPR002477">
    <property type="entry name" value="Peptidoglycan-bd-like"/>
</dbReference>
<dbReference type="CDD" id="cd04278">
    <property type="entry name" value="ZnMc_MMP"/>
    <property type="match status" value="1"/>
</dbReference>
<dbReference type="GO" id="GO:0004222">
    <property type="term" value="F:metalloendopeptidase activity"/>
    <property type="evidence" value="ECO:0007669"/>
    <property type="project" value="InterPro"/>
</dbReference>
<keyword evidence="11" id="KW-0106">Calcium</keyword>
<feature type="binding site" evidence="11">
    <location>
        <position position="268"/>
    </location>
    <ligand>
        <name>Zn(2+)</name>
        <dbReference type="ChEBI" id="CHEBI:29105"/>
        <label>2</label>
        <note>catalytic</note>
    </ligand>
</feature>
<dbReference type="InterPro" id="IPR033739">
    <property type="entry name" value="M10A_MMP"/>
</dbReference>
<keyword evidence="6 11" id="KW-0862">Zinc</keyword>
<dbReference type="SUPFAM" id="SSF55486">
    <property type="entry name" value="Metalloproteases ('zincins'), catalytic domain"/>
    <property type="match status" value="1"/>
</dbReference>
<dbReference type="InterPro" id="IPR021190">
    <property type="entry name" value="Pept_M10A"/>
</dbReference>